<dbReference type="GO" id="GO:0005085">
    <property type="term" value="F:guanyl-nucleotide exchange factor activity"/>
    <property type="evidence" value="ECO:0007669"/>
    <property type="project" value="InterPro"/>
</dbReference>
<dbReference type="Gene3D" id="1.20.5.4880">
    <property type="match status" value="1"/>
</dbReference>
<dbReference type="InterPro" id="IPR009449">
    <property type="entry name" value="Sec2_N"/>
</dbReference>
<evidence type="ECO:0000259" key="5">
    <source>
        <dbReference type="Pfam" id="PF06428"/>
    </source>
</evidence>
<reference evidence="6" key="3">
    <citation type="submission" date="2025-09" db="UniProtKB">
        <authorList>
            <consortium name="Ensembl"/>
        </authorList>
    </citation>
    <scope>IDENTIFICATION</scope>
</reference>
<dbReference type="Pfam" id="PF06428">
    <property type="entry name" value="Sec2p"/>
    <property type="match status" value="1"/>
</dbReference>
<dbReference type="PANTHER" id="PTHR14430:SF5">
    <property type="entry name" value="GUANINE NUCLEOTIDE EXCHANGE FACTOR FOR RAB-3A"/>
    <property type="match status" value="1"/>
</dbReference>
<dbReference type="OMA" id="EIDPIYH"/>
<dbReference type="Proteomes" id="UP000265120">
    <property type="component" value="Chromosome 6"/>
</dbReference>
<feature type="region of interest" description="Disordered" evidence="4">
    <location>
        <begin position="47"/>
        <end position="96"/>
    </location>
</feature>
<evidence type="ECO:0000256" key="1">
    <source>
        <dbReference type="ARBA" id="ARBA00023054"/>
    </source>
</evidence>
<evidence type="ECO:0000256" key="4">
    <source>
        <dbReference type="SAM" id="MobiDB-lite"/>
    </source>
</evidence>
<keyword evidence="7" id="KW-1185">Reference proteome</keyword>
<protein>
    <submittedName>
        <fullName evidence="6">RAB3A interacting protein like 1</fullName>
    </submittedName>
</protein>
<dbReference type="GO" id="GO:0070319">
    <property type="term" value="C:Golgi to plasma membrane transport vesicle"/>
    <property type="evidence" value="ECO:0007669"/>
    <property type="project" value="TreeGrafter"/>
</dbReference>
<dbReference type="InParanoid" id="A0A3P8VDA1"/>
<evidence type="ECO:0000256" key="3">
    <source>
        <dbReference type="SAM" id="Coils"/>
    </source>
</evidence>
<evidence type="ECO:0000313" key="6">
    <source>
        <dbReference type="Ensembl" id="ENSCSEP00000012377.1"/>
    </source>
</evidence>
<reference evidence="6" key="2">
    <citation type="submission" date="2025-08" db="UniProtKB">
        <authorList>
            <consortium name="Ensembl"/>
        </authorList>
    </citation>
    <scope>IDENTIFICATION</scope>
</reference>
<feature type="compositionally biased region" description="Low complexity" evidence="4">
    <location>
        <begin position="13"/>
        <end position="23"/>
    </location>
</feature>
<proteinExistence type="inferred from homology"/>
<accession>A0A3P8VDA1</accession>
<keyword evidence="1 3" id="KW-0175">Coiled coil</keyword>
<dbReference type="Ensembl" id="ENSCSET00000012525.1">
    <property type="protein sequence ID" value="ENSCSEP00000012377.1"/>
    <property type="gene ID" value="ENSCSEG00000007993.1"/>
</dbReference>
<dbReference type="SUPFAM" id="SSF144284">
    <property type="entry name" value="Sec2 N-terminal region"/>
    <property type="match status" value="1"/>
</dbReference>
<feature type="coiled-coil region" evidence="3">
    <location>
        <begin position="113"/>
        <end position="197"/>
    </location>
</feature>
<evidence type="ECO:0000256" key="2">
    <source>
        <dbReference type="ARBA" id="ARBA00025794"/>
    </source>
</evidence>
<evidence type="ECO:0000313" key="7">
    <source>
        <dbReference type="Proteomes" id="UP000265120"/>
    </source>
</evidence>
<dbReference type="GeneTree" id="ENSGT00940000159102"/>
<sequence length="482" mass="53723">MDAFEGLHSVQISSSPPSSGPSSRGYEVLKSGRSGISVYSSSVFFGTPDVRREPRQKSGRKTQDGGCVVGQLIDLDPQPETRLEGGGKATSAREHGNLSRLRSSSLEIREKGSEILREQLDAAKKELKLKDKECERLSQVRNQLEQELEELTASLFEEAHKMVNEANVKQATAEKQVKEAQGKIDVLQAEVTALKTLVLTSTPSSPNRQLHPQLQPSGTRGAHKYVGGHVRNHTWGVSSSSPGKPEPSPVSIHPVVKEDREFFHCSCSFLCSQSAAPALLSLILCLLPRHSMTCDPYWQELEPDSNETQQIDSVLYAEFLMWKERPSLDKSSAFLSRIYREDIGPCLSFTRLELSQLVQSAVENNSLTIEPVAMTAIPMVKASAVECGGPNGFRAAIETKCALSGMSRLCRHRIKLGDKENYYYISPSSRARITAVCNFFTYIRYIQQGLVRNDVEQMFWEVMRFRREMNVAKLGFYLTDQG</sequence>
<dbReference type="AlphaFoldDB" id="A0A3P8VDA1"/>
<comment type="similarity">
    <text evidence="2">Belongs to the SEC2 family.</text>
</comment>
<name>A0A3P8VDA1_CYNSE</name>
<dbReference type="PANTHER" id="PTHR14430">
    <property type="entry name" value="RABIN3-RELATED"/>
    <property type="match status" value="1"/>
</dbReference>
<feature type="region of interest" description="Disordered" evidence="4">
    <location>
        <begin position="1"/>
        <end position="28"/>
    </location>
</feature>
<feature type="compositionally biased region" description="Basic and acidic residues" evidence="4">
    <location>
        <begin position="79"/>
        <end position="96"/>
    </location>
</feature>
<dbReference type="InterPro" id="IPR040351">
    <property type="entry name" value="RAB3IL/RAB3IP/Sec2"/>
</dbReference>
<organism evidence="6 7">
    <name type="scientific">Cynoglossus semilaevis</name>
    <name type="common">Tongue sole</name>
    <dbReference type="NCBI Taxonomy" id="244447"/>
    <lineage>
        <taxon>Eukaryota</taxon>
        <taxon>Metazoa</taxon>
        <taxon>Chordata</taxon>
        <taxon>Craniata</taxon>
        <taxon>Vertebrata</taxon>
        <taxon>Euteleostomi</taxon>
        <taxon>Actinopterygii</taxon>
        <taxon>Neopterygii</taxon>
        <taxon>Teleostei</taxon>
        <taxon>Neoteleostei</taxon>
        <taxon>Acanthomorphata</taxon>
        <taxon>Carangaria</taxon>
        <taxon>Pleuronectiformes</taxon>
        <taxon>Pleuronectoidei</taxon>
        <taxon>Cynoglossidae</taxon>
        <taxon>Cynoglossinae</taxon>
        <taxon>Cynoglossus</taxon>
    </lineage>
</organism>
<dbReference type="Pfam" id="PF25555">
    <property type="entry name" value="RAB3A-like_C"/>
    <property type="match status" value="1"/>
</dbReference>
<dbReference type="GO" id="GO:0006887">
    <property type="term" value="P:exocytosis"/>
    <property type="evidence" value="ECO:0007669"/>
    <property type="project" value="TreeGrafter"/>
</dbReference>
<dbReference type="STRING" id="244447.ENSCSEP00000012377"/>
<reference evidence="6 7" key="1">
    <citation type="journal article" date="2014" name="Nat. Genet.">
        <title>Whole-genome sequence of a flatfish provides insights into ZW sex chromosome evolution and adaptation to a benthic lifestyle.</title>
        <authorList>
            <person name="Chen S."/>
            <person name="Zhang G."/>
            <person name="Shao C."/>
            <person name="Huang Q."/>
            <person name="Liu G."/>
            <person name="Zhang P."/>
            <person name="Song W."/>
            <person name="An N."/>
            <person name="Chalopin D."/>
            <person name="Volff J.N."/>
            <person name="Hong Y."/>
            <person name="Li Q."/>
            <person name="Sha Z."/>
            <person name="Zhou H."/>
            <person name="Xie M."/>
            <person name="Yu Q."/>
            <person name="Liu Y."/>
            <person name="Xiang H."/>
            <person name="Wang N."/>
            <person name="Wu K."/>
            <person name="Yang C."/>
            <person name="Zhou Q."/>
            <person name="Liao X."/>
            <person name="Yang L."/>
            <person name="Hu Q."/>
            <person name="Zhang J."/>
            <person name="Meng L."/>
            <person name="Jin L."/>
            <person name="Tian Y."/>
            <person name="Lian J."/>
            <person name="Yang J."/>
            <person name="Miao G."/>
            <person name="Liu S."/>
            <person name="Liang Z."/>
            <person name="Yan F."/>
            <person name="Li Y."/>
            <person name="Sun B."/>
            <person name="Zhang H."/>
            <person name="Zhang J."/>
            <person name="Zhu Y."/>
            <person name="Du M."/>
            <person name="Zhao Y."/>
            <person name="Schartl M."/>
            <person name="Tang Q."/>
            <person name="Wang J."/>
        </authorList>
    </citation>
    <scope>NUCLEOTIDE SEQUENCE</scope>
</reference>
<feature type="domain" description="GDP/GTP exchange factor Sec2 N-terminal" evidence="5">
    <location>
        <begin position="109"/>
        <end position="192"/>
    </location>
</feature>